<gene>
    <name evidence="1" type="ORF">QX233_20740</name>
</gene>
<reference evidence="1" key="1">
    <citation type="submission" date="2023-06" db="EMBL/GenBank/DDBJ databases">
        <title>Two Chryseobacterium gambrini strains from China.</title>
        <authorList>
            <person name="Zeng J."/>
            <person name="Wu Y."/>
        </authorList>
    </citation>
    <scope>NUCLEOTIDE SEQUENCE</scope>
    <source>
        <strain evidence="1">SQ219</strain>
    </source>
</reference>
<accession>A0AAJ1VMI7</accession>
<comment type="caution">
    <text evidence="1">The sequence shown here is derived from an EMBL/GenBank/DDBJ whole genome shotgun (WGS) entry which is preliminary data.</text>
</comment>
<dbReference type="Proteomes" id="UP001225933">
    <property type="component" value="Unassembled WGS sequence"/>
</dbReference>
<dbReference type="RefSeq" id="WP_214590112.1">
    <property type="nucleotide sequence ID" value="NZ_JAUHGV010000040.1"/>
</dbReference>
<organism evidence="1 2">
    <name type="scientific">Chryseobacterium gambrini</name>
    <dbReference type="NCBI Taxonomy" id="373672"/>
    <lineage>
        <taxon>Bacteria</taxon>
        <taxon>Pseudomonadati</taxon>
        <taxon>Bacteroidota</taxon>
        <taxon>Flavobacteriia</taxon>
        <taxon>Flavobacteriales</taxon>
        <taxon>Weeksellaceae</taxon>
        <taxon>Chryseobacterium group</taxon>
        <taxon>Chryseobacterium</taxon>
    </lineage>
</organism>
<dbReference type="EMBL" id="JAUHGV010000040">
    <property type="protein sequence ID" value="MDN4014901.1"/>
    <property type="molecule type" value="Genomic_DNA"/>
</dbReference>
<name>A0AAJ1VMI7_9FLAO</name>
<proteinExistence type="predicted"/>
<protein>
    <submittedName>
        <fullName evidence="1">Uncharacterized protein</fullName>
    </submittedName>
</protein>
<evidence type="ECO:0000313" key="2">
    <source>
        <dbReference type="Proteomes" id="UP001225933"/>
    </source>
</evidence>
<evidence type="ECO:0000313" key="1">
    <source>
        <dbReference type="EMBL" id="MDN4014901.1"/>
    </source>
</evidence>
<dbReference type="AlphaFoldDB" id="A0AAJ1VMI7"/>
<sequence>MVITTAIVTSLLLNLTQKGLEKAFETGGEKISEGAMSWVKGLFYKNGEPKKALKELQDDPTNANKQEVAKGIIENSIEDDENNLKYFEELIKNLPKSENTISNSKNVVTGNISVGGNSIVGDGNTIN</sequence>